<feature type="transmembrane region" description="Helical" evidence="11">
    <location>
        <begin position="257"/>
        <end position="276"/>
    </location>
</feature>
<dbReference type="InterPro" id="IPR050482">
    <property type="entry name" value="Sensor_HK_TwoCompSys"/>
</dbReference>
<keyword evidence="6" id="KW-0418">Kinase</keyword>
<feature type="region of interest" description="Disordered" evidence="10">
    <location>
        <begin position="687"/>
        <end position="716"/>
    </location>
</feature>
<dbReference type="InterPro" id="IPR036890">
    <property type="entry name" value="HATPase_C_sf"/>
</dbReference>
<dbReference type="PANTHER" id="PTHR24421:SF10">
    <property type="entry name" value="NITRATE_NITRITE SENSOR PROTEIN NARQ"/>
    <property type="match status" value="1"/>
</dbReference>
<evidence type="ECO:0000313" key="13">
    <source>
        <dbReference type="EMBL" id="RII42464.1"/>
    </source>
</evidence>
<evidence type="ECO:0000256" key="1">
    <source>
        <dbReference type="ARBA" id="ARBA00000085"/>
    </source>
</evidence>
<evidence type="ECO:0000256" key="4">
    <source>
        <dbReference type="ARBA" id="ARBA00022679"/>
    </source>
</evidence>
<evidence type="ECO:0000256" key="10">
    <source>
        <dbReference type="SAM" id="MobiDB-lite"/>
    </source>
</evidence>
<dbReference type="AlphaFoldDB" id="A0A399JB71"/>
<feature type="compositionally biased region" description="Low complexity" evidence="10">
    <location>
        <begin position="13"/>
        <end position="25"/>
    </location>
</feature>
<evidence type="ECO:0000256" key="5">
    <source>
        <dbReference type="ARBA" id="ARBA00022741"/>
    </source>
</evidence>
<dbReference type="EMBL" id="QQXK01000011">
    <property type="protein sequence ID" value="RII42464.1"/>
    <property type="molecule type" value="Genomic_DNA"/>
</dbReference>
<dbReference type="Gene3D" id="3.30.565.10">
    <property type="entry name" value="Histidine kinase-like ATPase, C-terminal domain"/>
    <property type="match status" value="1"/>
</dbReference>
<evidence type="ECO:0000256" key="3">
    <source>
        <dbReference type="ARBA" id="ARBA00022553"/>
    </source>
</evidence>
<comment type="caution">
    <text evidence="13">The sequence shown here is derived from an EMBL/GenBank/DDBJ whole genome shotgun (WGS) entry which is preliminary data.</text>
</comment>
<dbReference type="Pfam" id="PF07730">
    <property type="entry name" value="HisKA_3"/>
    <property type="match status" value="1"/>
</dbReference>
<sequence>MDTTETLETLRNAVPGTGAPGAPTPRRARRGWTLQRVLTWLAPVAAAVLFVIALGTPAYSNDVLSGLVCAALAAIGLAVAPRWPLLALALCLASGLVWLIPGTEPATNTYVSTSYITTLVAALLVVALLTLQREPERSHRRLVILTGVSVVVLAALQTLTATFGAQARALRLGSGPFWVGGGSVETDAVPEGWVTTPLEAVESFGGPIFAAYLTSFAAAVLGGWVLSLVLASRTGRLQEHPWIGSSRLARGVRRPRVALALLIGTACAVYIGAAVVQNGNSIASVVLTGGLLAFMGVGATLAPLRPVLGASLVAAGCIATSAAGFLRPWIAEWSAGSIVIAAAAAILIVLLALPSGRRWWWTAAMLVVLGAALYTPFLAQQNHLSARSNAYSAAMQNLPKSSDLPGFPGEDEWAAMSDEEATRVEQKYIAIDQESSRQAITVMDEKVPDIPYGGPTTVALAFLQALPLFLLPAVLAWGLKLTTSVAFERRRLAQARAELEASEQDRARQDERRGIAGDVHDVLAHSLTVIVAQGEGALVSQGTEQQDAVRRMVDVARASLRDVRALIERLDGEDTALPAPGLAHLPGLIQNVRDAGLCLETEEFGERLPLGDSTELALYRILQEALTNVLTHGGRGATARLILDWRGEDPGLTVTLASTTPPGAEPRPGTGLGLEGMRTRAAVAGGWLTAGPDDASAGPGGTPASETGPDGAADAGSGWLVTAHLPAVAESAVVLR</sequence>
<feature type="domain" description="Signal transduction histidine kinase subgroup 3 dimerisation and phosphoacceptor" evidence="12">
    <location>
        <begin position="511"/>
        <end position="571"/>
    </location>
</feature>
<dbReference type="GO" id="GO:0000155">
    <property type="term" value="F:phosphorelay sensor kinase activity"/>
    <property type="evidence" value="ECO:0007669"/>
    <property type="project" value="InterPro"/>
</dbReference>
<dbReference type="SUPFAM" id="SSF55874">
    <property type="entry name" value="ATPase domain of HSP90 chaperone/DNA topoisomerase II/histidine kinase"/>
    <property type="match status" value="1"/>
</dbReference>
<evidence type="ECO:0000313" key="14">
    <source>
        <dbReference type="Proteomes" id="UP000265419"/>
    </source>
</evidence>
<feature type="coiled-coil region" evidence="9">
    <location>
        <begin position="485"/>
        <end position="512"/>
    </location>
</feature>
<feature type="transmembrane region" description="Helical" evidence="11">
    <location>
        <begin position="308"/>
        <end position="327"/>
    </location>
</feature>
<feature type="transmembrane region" description="Helical" evidence="11">
    <location>
        <begin position="360"/>
        <end position="379"/>
    </location>
</feature>
<keyword evidence="5" id="KW-0547">Nucleotide-binding</keyword>
<feature type="transmembrane region" description="Helical" evidence="11">
    <location>
        <begin position="37"/>
        <end position="57"/>
    </location>
</feature>
<dbReference type="CDD" id="cd16917">
    <property type="entry name" value="HATPase_UhpB-NarQ-NarX-like"/>
    <property type="match status" value="1"/>
</dbReference>
<dbReference type="GO" id="GO:0046983">
    <property type="term" value="F:protein dimerization activity"/>
    <property type="evidence" value="ECO:0007669"/>
    <property type="project" value="InterPro"/>
</dbReference>
<evidence type="ECO:0000256" key="8">
    <source>
        <dbReference type="ARBA" id="ARBA00023012"/>
    </source>
</evidence>
<keyword evidence="11" id="KW-0812">Transmembrane</keyword>
<feature type="transmembrane region" description="Helical" evidence="11">
    <location>
        <begin position="458"/>
        <end position="479"/>
    </location>
</feature>
<dbReference type="GO" id="GO:0016020">
    <property type="term" value="C:membrane"/>
    <property type="evidence" value="ECO:0007669"/>
    <property type="project" value="InterPro"/>
</dbReference>
<dbReference type="RefSeq" id="WP_119424406.1">
    <property type="nucleotide sequence ID" value="NZ_QQXK01000011.1"/>
</dbReference>
<evidence type="ECO:0000259" key="12">
    <source>
        <dbReference type="Pfam" id="PF07730"/>
    </source>
</evidence>
<dbReference type="PANTHER" id="PTHR24421">
    <property type="entry name" value="NITRATE/NITRITE SENSOR PROTEIN NARX-RELATED"/>
    <property type="match status" value="1"/>
</dbReference>
<dbReference type="Gene3D" id="1.20.5.1930">
    <property type="match status" value="1"/>
</dbReference>
<gene>
    <name evidence="13" type="ORF">DWB68_06855</name>
</gene>
<keyword evidence="11" id="KW-1133">Transmembrane helix</keyword>
<keyword evidence="11" id="KW-0472">Membrane</keyword>
<feature type="transmembrane region" description="Helical" evidence="11">
    <location>
        <begin position="333"/>
        <end position="353"/>
    </location>
</feature>
<protein>
    <recommendedName>
        <fullName evidence="2">histidine kinase</fullName>
        <ecNumber evidence="2">2.7.13.3</ecNumber>
    </recommendedName>
</protein>
<accession>A0A399JB71</accession>
<evidence type="ECO:0000256" key="2">
    <source>
        <dbReference type="ARBA" id="ARBA00012438"/>
    </source>
</evidence>
<keyword evidence="14" id="KW-1185">Reference proteome</keyword>
<organism evidence="13 14">
    <name type="scientific">Galactobacter valiniphilus</name>
    <dbReference type="NCBI Taxonomy" id="2676122"/>
    <lineage>
        <taxon>Bacteria</taxon>
        <taxon>Bacillati</taxon>
        <taxon>Actinomycetota</taxon>
        <taxon>Actinomycetes</taxon>
        <taxon>Micrococcales</taxon>
        <taxon>Micrococcaceae</taxon>
        <taxon>Galactobacter</taxon>
    </lineage>
</organism>
<feature type="transmembrane region" description="Helical" evidence="11">
    <location>
        <begin position="63"/>
        <end position="80"/>
    </location>
</feature>
<feature type="transmembrane region" description="Helical" evidence="11">
    <location>
        <begin position="85"/>
        <end position="101"/>
    </location>
</feature>
<evidence type="ECO:0000256" key="7">
    <source>
        <dbReference type="ARBA" id="ARBA00022840"/>
    </source>
</evidence>
<keyword evidence="9" id="KW-0175">Coiled coil</keyword>
<evidence type="ECO:0000256" key="6">
    <source>
        <dbReference type="ARBA" id="ARBA00022777"/>
    </source>
</evidence>
<dbReference type="GO" id="GO:0005524">
    <property type="term" value="F:ATP binding"/>
    <property type="evidence" value="ECO:0007669"/>
    <property type="project" value="UniProtKB-KW"/>
</dbReference>
<keyword evidence="8" id="KW-0902">Two-component regulatory system</keyword>
<comment type="catalytic activity">
    <reaction evidence="1">
        <text>ATP + protein L-histidine = ADP + protein N-phospho-L-histidine.</text>
        <dbReference type="EC" id="2.7.13.3"/>
    </reaction>
</comment>
<feature type="compositionally biased region" description="Low complexity" evidence="10">
    <location>
        <begin position="689"/>
        <end position="705"/>
    </location>
</feature>
<keyword evidence="4" id="KW-0808">Transferase</keyword>
<keyword evidence="3" id="KW-0597">Phosphoprotein</keyword>
<dbReference type="Proteomes" id="UP000265419">
    <property type="component" value="Unassembled WGS sequence"/>
</dbReference>
<feature type="region of interest" description="Disordered" evidence="10">
    <location>
        <begin position="1"/>
        <end position="27"/>
    </location>
</feature>
<evidence type="ECO:0000256" key="9">
    <source>
        <dbReference type="SAM" id="Coils"/>
    </source>
</evidence>
<evidence type="ECO:0000256" key="11">
    <source>
        <dbReference type="SAM" id="Phobius"/>
    </source>
</evidence>
<proteinExistence type="predicted"/>
<name>A0A399JB71_9MICC</name>
<dbReference type="InterPro" id="IPR011712">
    <property type="entry name" value="Sig_transdc_His_kin_sub3_dim/P"/>
</dbReference>
<feature type="transmembrane region" description="Helical" evidence="11">
    <location>
        <begin position="143"/>
        <end position="165"/>
    </location>
</feature>
<keyword evidence="7" id="KW-0067">ATP-binding</keyword>
<dbReference type="EC" id="2.7.13.3" evidence="2"/>
<reference evidence="13 14" key="1">
    <citation type="submission" date="2018-07" db="EMBL/GenBank/DDBJ databases">
        <title>Arthrobacter sp. nov., isolated from raw cow's milk with high bacterial count.</title>
        <authorList>
            <person name="Hahne J."/>
            <person name="Isele D."/>
            <person name="Lipski A."/>
        </authorList>
    </citation>
    <scope>NUCLEOTIDE SEQUENCE [LARGE SCALE GENOMIC DNA]</scope>
    <source>
        <strain evidence="13 14">JZ R-35</strain>
    </source>
</reference>
<feature type="transmembrane region" description="Helical" evidence="11">
    <location>
        <begin position="113"/>
        <end position="131"/>
    </location>
</feature>
<feature type="transmembrane region" description="Helical" evidence="11">
    <location>
        <begin position="282"/>
        <end position="301"/>
    </location>
</feature>
<feature type="transmembrane region" description="Helical" evidence="11">
    <location>
        <begin position="209"/>
        <end position="231"/>
    </location>
</feature>